<dbReference type="Proteomes" id="UP000198833">
    <property type="component" value="Unassembled WGS sequence"/>
</dbReference>
<feature type="transmembrane region" description="Helical" evidence="7">
    <location>
        <begin position="132"/>
        <end position="151"/>
    </location>
</feature>
<name>A0A1H9B0A0_9LACT</name>
<dbReference type="InterPro" id="IPR005769">
    <property type="entry name" value="PhnE/PtxC"/>
</dbReference>
<feature type="transmembrane region" description="Helical" evidence="7">
    <location>
        <begin position="107"/>
        <end position="126"/>
    </location>
</feature>
<dbReference type="GO" id="GO:0030313">
    <property type="term" value="C:cell envelope"/>
    <property type="evidence" value="ECO:0007669"/>
    <property type="project" value="UniProtKB-SubCell"/>
</dbReference>
<dbReference type="OrthoDB" id="8557224at2"/>
<organism evidence="9 10">
    <name type="scientific">Ignavigranum ruoffiae</name>
    <dbReference type="NCBI Taxonomy" id="89093"/>
    <lineage>
        <taxon>Bacteria</taxon>
        <taxon>Bacillati</taxon>
        <taxon>Bacillota</taxon>
        <taxon>Bacilli</taxon>
        <taxon>Lactobacillales</taxon>
        <taxon>Aerococcaceae</taxon>
        <taxon>Ignavigranum</taxon>
    </lineage>
</organism>
<dbReference type="STRING" id="89093.SAMN04488558_102129"/>
<dbReference type="SUPFAM" id="SSF161098">
    <property type="entry name" value="MetI-like"/>
    <property type="match status" value="1"/>
</dbReference>
<keyword evidence="3 7" id="KW-0813">Transport</keyword>
<dbReference type="PROSITE" id="PS50928">
    <property type="entry name" value="ABC_TM1"/>
    <property type="match status" value="1"/>
</dbReference>
<comment type="subcellular location">
    <subcellularLocation>
        <location evidence="2">Cell envelope</location>
    </subcellularLocation>
    <subcellularLocation>
        <location evidence="7">Cell membrane</location>
        <topology evidence="7">Multi-pass membrane protein</topology>
    </subcellularLocation>
    <subcellularLocation>
        <location evidence="1">Membrane</location>
        <topology evidence="1">Multi-pass membrane protein</topology>
    </subcellularLocation>
</comment>
<keyword evidence="5 7" id="KW-1133">Transmembrane helix</keyword>
<dbReference type="InterPro" id="IPR000515">
    <property type="entry name" value="MetI-like"/>
</dbReference>
<dbReference type="Gene3D" id="1.10.3720.10">
    <property type="entry name" value="MetI-like"/>
    <property type="match status" value="1"/>
</dbReference>
<dbReference type="NCBIfam" id="TIGR01097">
    <property type="entry name" value="PhnE"/>
    <property type="match status" value="1"/>
</dbReference>
<proteinExistence type="inferred from homology"/>
<evidence type="ECO:0000313" key="10">
    <source>
        <dbReference type="Proteomes" id="UP000198833"/>
    </source>
</evidence>
<comment type="similarity">
    <text evidence="7">Belongs to the binding-protein-dependent transport system permease family.</text>
</comment>
<evidence type="ECO:0000313" key="9">
    <source>
        <dbReference type="EMBL" id="SEP82299.1"/>
    </source>
</evidence>
<accession>A0A1H9B0A0</accession>
<keyword evidence="6 7" id="KW-0472">Membrane</keyword>
<evidence type="ECO:0000256" key="1">
    <source>
        <dbReference type="ARBA" id="ARBA00004141"/>
    </source>
</evidence>
<keyword evidence="10" id="KW-1185">Reference proteome</keyword>
<dbReference type="InterPro" id="IPR035906">
    <property type="entry name" value="MetI-like_sf"/>
</dbReference>
<dbReference type="CDD" id="cd06261">
    <property type="entry name" value="TM_PBP2"/>
    <property type="match status" value="1"/>
</dbReference>
<sequence>MSWKKFGLSIIFICVLVLAFMRIDFSNMTLVHWRDLQHIVSGLMQPEWTYLYDGSQEDLLSLMIETINIAFFGTVLGSVLAFPLALLASKRIIGRKLQSLSSVIKGFFAFLRAIPALIYGILFVRIVGPGPFAGALALSIQVVGMVGKLVAEACDQIEGQPIEAFEASGASVWQVFQYAKLPQIMAKTFTYILTHFEINVRSATVLGLVGAGGIGAPIIFALQQRDWSKVSIILLSIIVVVLLIDYLNAILRHKLK</sequence>
<evidence type="ECO:0000256" key="7">
    <source>
        <dbReference type="RuleBase" id="RU363032"/>
    </source>
</evidence>
<feature type="domain" description="ABC transmembrane type-1" evidence="8">
    <location>
        <begin position="63"/>
        <end position="248"/>
    </location>
</feature>
<dbReference type="GO" id="GO:0015416">
    <property type="term" value="F:ABC-type phosphonate transporter activity"/>
    <property type="evidence" value="ECO:0007669"/>
    <property type="project" value="InterPro"/>
</dbReference>
<evidence type="ECO:0000256" key="6">
    <source>
        <dbReference type="ARBA" id="ARBA00023136"/>
    </source>
</evidence>
<dbReference type="GO" id="GO:0005886">
    <property type="term" value="C:plasma membrane"/>
    <property type="evidence" value="ECO:0007669"/>
    <property type="project" value="UniProtKB-SubCell"/>
</dbReference>
<evidence type="ECO:0000256" key="5">
    <source>
        <dbReference type="ARBA" id="ARBA00022989"/>
    </source>
</evidence>
<dbReference type="PANTHER" id="PTHR30043:SF8">
    <property type="entry name" value="ABC TRANSPORTER, PERMEASE PROTEIN CC0363, PUTATIVE-RELATED"/>
    <property type="match status" value="1"/>
</dbReference>
<feature type="transmembrane region" description="Helical" evidence="7">
    <location>
        <begin position="203"/>
        <end position="224"/>
    </location>
</feature>
<evidence type="ECO:0000256" key="3">
    <source>
        <dbReference type="ARBA" id="ARBA00022448"/>
    </source>
</evidence>
<dbReference type="EMBL" id="FOEN01000002">
    <property type="protein sequence ID" value="SEP82299.1"/>
    <property type="molecule type" value="Genomic_DNA"/>
</dbReference>
<keyword evidence="4 7" id="KW-0812">Transmembrane</keyword>
<dbReference type="RefSeq" id="WP_092570560.1">
    <property type="nucleotide sequence ID" value="NZ_CP149446.1"/>
</dbReference>
<gene>
    <name evidence="9" type="ORF">SAMN04488558_102129</name>
</gene>
<evidence type="ECO:0000256" key="4">
    <source>
        <dbReference type="ARBA" id="ARBA00022692"/>
    </source>
</evidence>
<evidence type="ECO:0000259" key="8">
    <source>
        <dbReference type="PROSITE" id="PS50928"/>
    </source>
</evidence>
<evidence type="ECO:0000256" key="2">
    <source>
        <dbReference type="ARBA" id="ARBA00004196"/>
    </source>
</evidence>
<reference evidence="9 10" key="1">
    <citation type="submission" date="2016-10" db="EMBL/GenBank/DDBJ databases">
        <authorList>
            <person name="de Groot N.N."/>
        </authorList>
    </citation>
    <scope>NUCLEOTIDE SEQUENCE [LARGE SCALE GENOMIC DNA]</scope>
    <source>
        <strain evidence="9 10">DSM 15695</strain>
    </source>
</reference>
<dbReference type="PANTHER" id="PTHR30043">
    <property type="entry name" value="PHOSPHONATES TRANSPORT SYSTEM PERMEASE PROTEIN"/>
    <property type="match status" value="1"/>
</dbReference>
<feature type="transmembrane region" description="Helical" evidence="7">
    <location>
        <begin position="230"/>
        <end position="251"/>
    </location>
</feature>
<dbReference type="AlphaFoldDB" id="A0A1H9B0A0"/>
<protein>
    <submittedName>
        <fullName evidence="9">Phosphonate transport system permease protein</fullName>
    </submittedName>
</protein>
<dbReference type="Pfam" id="PF00528">
    <property type="entry name" value="BPD_transp_1"/>
    <property type="match status" value="1"/>
</dbReference>
<feature type="transmembrane region" description="Helical" evidence="7">
    <location>
        <begin position="67"/>
        <end position="87"/>
    </location>
</feature>